<dbReference type="AlphaFoldDB" id="A0A285HJA7"/>
<proteinExistence type="predicted"/>
<evidence type="ECO:0000313" key="1">
    <source>
        <dbReference type="EMBL" id="SNY34761.1"/>
    </source>
</evidence>
<reference evidence="1 2" key="1">
    <citation type="submission" date="2017-09" db="EMBL/GenBank/DDBJ databases">
        <authorList>
            <person name="Ehlers B."/>
            <person name="Leendertz F.H."/>
        </authorList>
    </citation>
    <scope>NUCLEOTIDE SEQUENCE [LARGE SCALE GENOMIC DNA]</scope>
    <source>
        <strain evidence="1 2">CGMCC 4.6857</strain>
    </source>
</reference>
<name>A0A285HJA7_9ACTN</name>
<dbReference type="OrthoDB" id="3397289at2"/>
<protein>
    <submittedName>
        <fullName evidence="1">Uncharacterized protein</fullName>
    </submittedName>
</protein>
<gene>
    <name evidence="1" type="ORF">SAMN05421748_104332</name>
</gene>
<dbReference type="EMBL" id="OBDY01000004">
    <property type="protein sequence ID" value="SNY34761.1"/>
    <property type="molecule type" value="Genomic_DNA"/>
</dbReference>
<dbReference type="Proteomes" id="UP000219612">
    <property type="component" value="Unassembled WGS sequence"/>
</dbReference>
<dbReference type="RefSeq" id="WP_097320200.1">
    <property type="nucleotide sequence ID" value="NZ_OBDY01000004.1"/>
</dbReference>
<organism evidence="1 2">
    <name type="scientific">Paractinoplanes atraurantiacus</name>
    <dbReference type="NCBI Taxonomy" id="1036182"/>
    <lineage>
        <taxon>Bacteria</taxon>
        <taxon>Bacillati</taxon>
        <taxon>Actinomycetota</taxon>
        <taxon>Actinomycetes</taxon>
        <taxon>Micromonosporales</taxon>
        <taxon>Micromonosporaceae</taxon>
        <taxon>Paractinoplanes</taxon>
    </lineage>
</organism>
<evidence type="ECO:0000313" key="2">
    <source>
        <dbReference type="Proteomes" id="UP000219612"/>
    </source>
</evidence>
<accession>A0A285HJA7</accession>
<keyword evidence="2" id="KW-1185">Reference proteome</keyword>
<sequence>MSLFRRRPSLPSVLKPALAPDERVVAWAAVEPEQAVVVTNHGLFLPGVKERLGWHEIHKAGWSGRELRITPAEVAEERDGYTVMVDGPVHTVLLLDPGQVPDQVRMRVSKSVAYTNHHPVQVSTNRPDKPFLVGGVRIVGRRVSGRDGLSWAVRYDSGTPVSHQTVIEVTATLVSAAQEGMAGPE</sequence>